<proteinExistence type="predicted"/>
<evidence type="ECO:0000313" key="3">
    <source>
        <dbReference type="Proteomes" id="UP000250163"/>
    </source>
</evidence>
<gene>
    <name evidence="2" type="ORF">MORIYA_2429</name>
</gene>
<feature type="chain" id="PRO_5016279902" description="Lipoprotein" evidence="1">
    <location>
        <begin position="23"/>
        <end position="89"/>
    </location>
</feature>
<name>A0A330LXQ4_9GAMM</name>
<dbReference type="EMBL" id="LS483250">
    <property type="protein sequence ID" value="SQD78905.1"/>
    <property type="molecule type" value="Genomic_DNA"/>
</dbReference>
<evidence type="ECO:0008006" key="4">
    <source>
        <dbReference type="Google" id="ProtNLM"/>
    </source>
</evidence>
<dbReference type="Proteomes" id="UP000250163">
    <property type="component" value="Chromosome MORIYA"/>
</dbReference>
<accession>A0A330LXQ4</accession>
<keyword evidence="3" id="KW-1185">Reference proteome</keyword>
<dbReference type="RefSeq" id="WP_112715258.1">
    <property type="nucleotide sequence ID" value="NZ_LS483250.1"/>
</dbReference>
<evidence type="ECO:0000256" key="1">
    <source>
        <dbReference type="SAM" id="SignalP"/>
    </source>
</evidence>
<feature type="signal peptide" evidence="1">
    <location>
        <begin position="1"/>
        <end position="22"/>
    </location>
</feature>
<protein>
    <recommendedName>
        <fullName evidence="4">Lipoprotein</fullName>
    </recommendedName>
</protein>
<dbReference type="KEGG" id="mya:MORIYA_2429"/>
<evidence type="ECO:0000313" key="2">
    <source>
        <dbReference type="EMBL" id="SQD78905.1"/>
    </source>
</evidence>
<dbReference type="OrthoDB" id="8913515at2"/>
<dbReference type="PROSITE" id="PS51257">
    <property type="entry name" value="PROKAR_LIPOPROTEIN"/>
    <property type="match status" value="1"/>
</dbReference>
<dbReference type="AlphaFoldDB" id="A0A330LXQ4"/>
<organism evidence="2 3">
    <name type="scientific">Moritella yayanosii</name>
    <dbReference type="NCBI Taxonomy" id="69539"/>
    <lineage>
        <taxon>Bacteria</taxon>
        <taxon>Pseudomonadati</taxon>
        <taxon>Pseudomonadota</taxon>
        <taxon>Gammaproteobacteria</taxon>
        <taxon>Alteromonadales</taxon>
        <taxon>Moritellaceae</taxon>
        <taxon>Moritella</taxon>
    </lineage>
</organism>
<reference evidence="3" key="1">
    <citation type="submission" date="2018-05" db="EMBL/GenBank/DDBJ databases">
        <authorList>
            <person name="Cea G.-C."/>
            <person name="William W."/>
        </authorList>
    </citation>
    <scope>NUCLEOTIDE SEQUENCE [LARGE SCALE GENOMIC DNA]</scope>
    <source>
        <strain evidence="3">DB21MT 5</strain>
    </source>
</reference>
<keyword evidence="1" id="KW-0732">Signal</keyword>
<sequence>MRIKILTPLLTFSLLVSITACSGTPPETVGGDRDAHGCLPAAGYLWCERSQICERSWELADAARIEHTEAEVKTYCEIIDSDLITDEEW</sequence>